<evidence type="ECO:0008006" key="4">
    <source>
        <dbReference type="Google" id="ProtNLM"/>
    </source>
</evidence>
<accession>S7RPT8</accession>
<name>S7RPT8_GLOTA</name>
<dbReference type="KEGG" id="gtr:GLOTRDRAFT_128531"/>
<evidence type="ECO:0000313" key="1">
    <source>
        <dbReference type="EMBL" id="EPQ56585.1"/>
    </source>
</evidence>
<proteinExistence type="predicted"/>
<dbReference type="AlphaFoldDB" id="S7RPT8"/>
<dbReference type="GeneID" id="19301748"/>
<evidence type="ECO:0000313" key="3">
    <source>
        <dbReference type="Proteomes" id="UP000030669"/>
    </source>
</evidence>
<dbReference type="OrthoDB" id="2150604at2759"/>
<gene>
    <name evidence="1" type="ORF">GLOTRDRAFT_128531</name>
    <name evidence="2" type="ORF">GLOTRDRAFT_128532</name>
</gene>
<dbReference type="GeneID" id="19301749"/>
<dbReference type="Pfam" id="PF07247">
    <property type="entry name" value="AATase"/>
    <property type="match status" value="1"/>
</dbReference>
<dbReference type="RefSeq" id="XP_007865296.1">
    <property type="nucleotide sequence ID" value="XM_007867105.1"/>
</dbReference>
<dbReference type="EMBL" id="KB469300">
    <property type="protein sequence ID" value="EPQ56585.1"/>
    <property type="molecule type" value="Genomic_DNA"/>
</dbReference>
<protein>
    <recommendedName>
        <fullName evidence="4">CoA-dependent acyltransferase</fullName>
    </recommendedName>
</protein>
<dbReference type="EMBL" id="KB469300">
    <property type="protein sequence ID" value="EPQ56586.1"/>
    <property type="molecule type" value="Genomic_DNA"/>
</dbReference>
<dbReference type="InterPro" id="IPR010828">
    <property type="entry name" value="Atf2/Sli1-like"/>
</dbReference>
<dbReference type="PANTHER" id="PTHR28037">
    <property type="entry name" value="ALCOHOL O-ACETYLTRANSFERASE 1-RELATED"/>
    <property type="match status" value="1"/>
</dbReference>
<keyword evidence="3" id="KW-1185">Reference proteome</keyword>
<sequence length="237" mass="25619">MFSYSHADAQTLAALSRSHSTTITGALHVVAAQALARVLTPLNLSGKYDSVPFQIPTSLRPLTNQPPTAFCDHVSIYPFICPIPEAHSMDDPFMFENVFWQAARDLSAKLRTSRDKSLSSIASLHFVALVGGYRKFFKGKLHKEREGGLSLANLGVFSMSHIPSLGESAWAIADMAFTQEDGVVGSPIRINIIGGGDGSLTIARGWSDSQVLESLGESFDERFDEGARSLIASKSES</sequence>
<evidence type="ECO:0000313" key="2">
    <source>
        <dbReference type="EMBL" id="EPQ56586.1"/>
    </source>
</evidence>
<dbReference type="KEGG" id="gtr:GLOTRDRAFT_128532"/>
<dbReference type="Proteomes" id="UP000030669">
    <property type="component" value="Unassembled WGS sequence"/>
</dbReference>
<dbReference type="RefSeq" id="XP_007865295.1">
    <property type="nucleotide sequence ID" value="XM_007867104.1"/>
</dbReference>
<dbReference type="eggNOG" id="ENOG502S6I1">
    <property type="taxonomic scope" value="Eukaryota"/>
</dbReference>
<dbReference type="InterPro" id="IPR052058">
    <property type="entry name" value="Alcohol_O-acetyltransferase"/>
</dbReference>
<dbReference type="HOGENOM" id="CLU_1170736_0_0_1"/>
<reference evidence="1 3" key="1">
    <citation type="journal article" date="2012" name="Science">
        <title>The Paleozoic origin of enzymatic lignin decomposition reconstructed from 31 fungal genomes.</title>
        <authorList>
            <person name="Floudas D."/>
            <person name="Binder M."/>
            <person name="Riley R."/>
            <person name="Barry K."/>
            <person name="Blanchette R.A."/>
            <person name="Henrissat B."/>
            <person name="Martinez A.T."/>
            <person name="Otillar R."/>
            <person name="Spatafora J.W."/>
            <person name="Yadav J.S."/>
            <person name="Aerts A."/>
            <person name="Benoit I."/>
            <person name="Boyd A."/>
            <person name="Carlson A."/>
            <person name="Copeland A."/>
            <person name="Coutinho P.M."/>
            <person name="de Vries R.P."/>
            <person name="Ferreira P."/>
            <person name="Findley K."/>
            <person name="Foster B."/>
            <person name="Gaskell J."/>
            <person name="Glotzer D."/>
            <person name="Gorecki P."/>
            <person name="Heitman J."/>
            <person name="Hesse C."/>
            <person name="Hori C."/>
            <person name="Igarashi K."/>
            <person name="Jurgens J.A."/>
            <person name="Kallen N."/>
            <person name="Kersten P."/>
            <person name="Kohler A."/>
            <person name="Kuees U."/>
            <person name="Kumar T.K.A."/>
            <person name="Kuo A."/>
            <person name="LaButti K."/>
            <person name="Larrondo L.F."/>
            <person name="Lindquist E."/>
            <person name="Ling A."/>
            <person name="Lombard V."/>
            <person name="Lucas S."/>
            <person name="Lundell T."/>
            <person name="Martin R."/>
            <person name="McLaughlin D.J."/>
            <person name="Morgenstern I."/>
            <person name="Morin E."/>
            <person name="Murat C."/>
            <person name="Nagy L.G."/>
            <person name="Nolan M."/>
            <person name="Ohm R.A."/>
            <person name="Patyshakuliyeva A."/>
            <person name="Rokas A."/>
            <person name="Ruiz-Duenas F.J."/>
            <person name="Sabat G."/>
            <person name="Salamov A."/>
            <person name="Samejima M."/>
            <person name="Schmutz J."/>
            <person name="Slot J.C."/>
            <person name="St John F."/>
            <person name="Stenlid J."/>
            <person name="Sun H."/>
            <person name="Sun S."/>
            <person name="Syed K."/>
            <person name="Tsang A."/>
            <person name="Wiebenga A."/>
            <person name="Young D."/>
            <person name="Pisabarro A."/>
            <person name="Eastwood D.C."/>
            <person name="Martin F."/>
            <person name="Cullen D."/>
            <person name="Grigoriev I.V."/>
            <person name="Hibbett D.S."/>
        </authorList>
    </citation>
    <scope>NUCLEOTIDE SEQUENCE [LARGE SCALE GENOMIC DNA]</scope>
    <source>
        <strain evidence="1 3">ATCC 11539</strain>
    </source>
</reference>
<dbReference type="SUPFAM" id="SSF52777">
    <property type="entry name" value="CoA-dependent acyltransferases"/>
    <property type="match status" value="1"/>
</dbReference>
<dbReference type="PANTHER" id="PTHR28037:SF1">
    <property type="entry name" value="ALCOHOL O-ACETYLTRANSFERASE 1-RELATED"/>
    <property type="match status" value="1"/>
</dbReference>
<organism evidence="1 3">
    <name type="scientific">Gloeophyllum trabeum (strain ATCC 11539 / FP-39264 / Madison 617)</name>
    <name type="common">Brown rot fungus</name>
    <dbReference type="NCBI Taxonomy" id="670483"/>
    <lineage>
        <taxon>Eukaryota</taxon>
        <taxon>Fungi</taxon>
        <taxon>Dikarya</taxon>
        <taxon>Basidiomycota</taxon>
        <taxon>Agaricomycotina</taxon>
        <taxon>Agaricomycetes</taxon>
        <taxon>Gloeophyllales</taxon>
        <taxon>Gloeophyllaceae</taxon>
        <taxon>Gloeophyllum</taxon>
    </lineage>
</organism>